<dbReference type="AlphaFoldDB" id="A0A4R6DYN2"/>
<dbReference type="RefSeq" id="WP_162851725.1">
    <property type="nucleotide sequence ID" value="NZ_SNVV01000009.1"/>
</dbReference>
<organism evidence="1 2">
    <name type="scientific">Azoarcus indigens</name>
    <dbReference type="NCBI Taxonomy" id="29545"/>
    <lineage>
        <taxon>Bacteria</taxon>
        <taxon>Pseudomonadati</taxon>
        <taxon>Pseudomonadota</taxon>
        <taxon>Betaproteobacteria</taxon>
        <taxon>Rhodocyclales</taxon>
        <taxon>Zoogloeaceae</taxon>
        <taxon>Azoarcus</taxon>
    </lineage>
</organism>
<protein>
    <submittedName>
        <fullName evidence="1">Uncharacterized protein</fullName>
    </submittedName>
</protein>
<sequence length="55" mass="6291">MNLKAKKAFSWAHRGVEVESFEEGQLIETEDEDLIRVALAEEWAEEVKEGKSAKK</sequence>
<gene>
    <name evidence="1" type="ORF">C7389_109127</name>
</gene>
<evidence type="ECO:0000313" key="2">
    <source>
        <dbReference type="Proteomes" id="UP000295129"/>
    </source>
</evidence>
<dbReference type="EMBL" id="SNVV01000009">
    <property type="protein sequence ID" value="TDN50433.1"/>
    <property type="molecule type" value="Genomic_DNA"/>
</dbReference>
<comment type="caution">
    <text evidence="1">The sequence shown here is derived from an EMBL/GenBank/DDBJ whole genome shotgun (WGS) entry which is preliminary data.</text>
</comment>
<reference evidence="1 2" key="1">
    <citation type="submission" date="2019-03" db="EMBL/GenBank/DDBJ databases">
        <title>Genomic Encyclopedia of Type Strains, Phase IV (KMG-IV): sequencing the most valuable type-strain genomes for metagenomic binning, comparative biology and taxonomic classification.</title>
        <authorList>
            <person name="Goeker M."/>
        </authorList>
    </citation>
    <scope>NUCLEOTIDE SEQUENCE [LARGE SCALE GENOMIC DNA]</scope>
    <source>
        <strain evidence="1 2">DSM 12121</strain>
    </source>
</reference>
<name>A0A4R6DYN2_9RHOO</name>
<dbReference type="Proteomes" id="UP000295129">
    <property type="component" value="Unassembled WGS sequence"/>
</dbReference>
<proteinExistence type="predicted"/>
<keyword evidence="2" id="KW-1185">Reference proteome</keyword>
<accession>A0A4R6DYN2</accession>
<evidence type="ECO:0000313" key="1">
    <source>
        <dbReference type="EMBL" id="TDN50433.1"/>
    </source>
</evidence>